<evidence type="ECO:0000256" key="1">
    <source>
        <dbReference type="SAM" id="MobiDB-lite"/>
    </source>
</evidence>
<dbReference type="OrthoDB" id="10009472at2"/>
<name>A0A229RUA2_9PSEU</name>
<feature type="compositionally biased region" description="Basic and acidic residues" evidence="1">
    <location>
        <begin position="350"/>
        <end position="365"/>
    </location>
</feature>
<organism evidence="2 3">
    <name type="scientific">Amycolatopsis thailandensis</name>
    <dbReference type="NCBI Taxonomy" id="589330"/>
    <lineage>
        <taxon>Bacteria</taxon>
        <taxon>Bacillati</taxon>
        <taxon>Actinomycetota</taxon>
        <taxon>Actinomycetes</taxon>
        <taxon>Pseudonocardiales</taxon>
        <taxon>Pseudonocardiaceae</taxon>
        <taxon>Amycolatopsis</taxon>
    </lineage>
</organism>
<reference evidence="2 3" key="1">
    <citation type="submission" date="2017-07" db="EMBL/GenBank/DDBJ databases">
        <title>Amycolatopsis thailandensis Genome sequencing and assembly.</title>
        <authorList>
            <person name="Kaur N."/>
            <person name="Mayilraj S."/>
        </authorList>
    </citation>
    <scope>NUCLEOTIDE SEQUENCE [LARGE SCALE GENOMIC DNA]</scope>
    <source>
        <strain evidence="2 3">JCM 16380</strain>
    </source>
</reference>
<dbReference type="AlphaFoldDB" id="A0A229RUA2"/>
<dbReference type="EMBL" id="NMQT01000102">
    <property type="protein sequence ID" value="OXM50267.1"/>
    <property type="molecule type" value="Genomic_DNA"/>
</dbReference>
<comment type="caution">
    <text evidence="2">The sequence shown here is derived from an EMBL/GenBank/DDBJ whole genome shotgun (WGS) entry which is preliminary data.</text>
</comment>
<dbReference type="RefSeq" id="WP_093936928.1">
    <property type="nucleotide sequence ID" value="NZ_NMQT01000102.1"/>
</dbReference>
<dbReference type="Proteomes" id="UP000215223">
    <property type="component" value="Unassembled WGS sequence"/>
</dbReference>
<feature type="compositionally biased region" description="Low complexity" evidence="1">
    <location>
        <begin position="178"/>
        <end position="192"/>
    </location>
</feature>
<feature type="region of interest" description="Disordered" evidence="1">
    <location>
        <begin position="344"/>
        <end position="365"/>
    </location>
</feature>
<accession>A0A229RUA2</accession>
<protein>
    <submittedName>
        <fullName evidence="2">Uncharacterized protein</fullName>
    </submittedName>
</protein>
<evidence type="ECO:0000313" key="3">
    <source>
        <dbReference type="Proteomes" id="UP000215223"/>
    </source>
</evidence>
<feature type="region of interest" description="Disordered" evidence="1">
    <location>
        <begin position="177"/>
        <end position="197"/>
    </location>
</feature>
<proteinExistence type="predicted"/>
<gene>
    <name evidence="2" type="ORF">CFP71_27935</name>
</gene>
<sequence>MGKGRRRRDKTRARLGAAAVKTAPEPLVSHYFQQFPIMVLHRALLDRGWIWGLPRGEFPPPGFRPQDEWTRYIPDECVWRYPGSVEGPDELDHAAIQWISEAEVSWFAFEDPGAEISVHTAYVDCCAYHERHTYSGTVYPVTRDGVRSLLADLHRVEQHLLRPAMFEDCPGAHVASRPAGVPAATPAPARPGSGAGADIRVRRAPEALMHPDVVGIPNSDWQNLLMDLAEARRSAVAERGRDGRGPKPKMSLADTVVAAVLSARFGTYTAAIAELYGVSYVTVTRALAAARPWLDAAAPRTVFASAGFELRTAAALRAYFGLDSPIGTTPAAILTGELALAADATTPATPRREPAREDRKASARL</sequence>
<evidence type="ECO:0000313" key="2">
    <source>
        <dbReference type="EMBL" id="OXM50267.1"/>
    </source>
</evidence>
<keyword evidence="3" id="KW-1185">Reference proteome</keyword>